<dbReference type="Proteomes" id="UP000647860">
    <property type="component" value="Unassembled WGS sequence"/>
</dbReference>
<dbReference type="InterPro" id="IPR014349">
    <property type="entry name" value="Rieske_Fe-S_prot"/>
</dbReference>
<accession>A0ABQ4IAX6</accession>
<evidence type="ECO:0000256" key="9">
    <source>
        <dbReference type="ARBA" id="ARBA00034078"/>
    </source>
</evidence>
<dbReference type="InterPro" id="IPR006311">
    <property type="entry name" value="TAT_signal"/>
</dbReference>
<dbReference type="PROSITE" id="PS51318">
    <property type="entry name" value="TAT"/>
    <property type="match status" value="1"/>
</dbReference>
<evidence type="ECO:0000256" key="4">
    <source>
        <dbReference type="ARBA" id="ARBA00022723"/>
    </source>
</evidence>
<dbReference type="CDD" id="cd03467">
    <property type="entry name" value="Rieske"/>
    <property type="match status" value="1"/>
</dbReference>
<feature type="domain" description="Rieske" evidence="11">
    <location>
        <begin position="79"/>
        <end position="171"/>
    </location>
</feature>
<dbReference type="Pfam" id="PF00355">
    <property type="entry name" value="Rieske"/>
    <property type="match status" value="1"/>
</dbReference>
<protein>
    <recommendedName>
        <fullName evidence="2">Cytochrome bc1 complex Rieske iron-sulfur subunit</fullName>
    </recommendedName>
    <alternativeName>
        <fullName evidence="8">Cytochrome bc1 reductase complex subunit QcrA</fullName>
    </alternativeName>
</protein>
<evidence type="ECO:0000256" key="8">
    <source>
        <dbReference type="ARBA" id="ARBA00029586"/>
    </source>
</evidence>
<gene>
    <name evidence="12" type="ORF">Vgi01_17410</name>
</gene>
<sequence>MNHEQAGCCRSRRALLAGTGAAGVAALTGCATYGQPAAAPPPPAAPGGSTAPAGGGTAPGGGSPAPGGSGAPDDEPGPPALATLADIPVGGGAIFASAGVVVTQPTEGTIKAFSATCTHQGCTVTSVDNGAITCACHNSVFDIADGSVRSGPARAPLPAANVTVDGDAIRLA</sequence>
<evidence type="ECO:0000256" key="2">
    <source>
        <dbReference type="ARBA" id="ARBA00015816"/>
    </source>
</evidence>
<organism evidence="12 13">
    <name type="scientific">Micromonospora gifhornensis</name>
    <dbReference type="NCBI Taxonomy" id="84594"/>
    <lineage>
        <taxon>Bacteria</taxon>
        <taxon>Bacillati</taxon>
        <taxon>Actinomycetota</taxon>
        <taxon>Actinomycetes</taxon>
        <taxon>Micromonosporales</taxon>
        <taxon>Micromonosporaceae</taxon>
        <taxon>Micromonospora</taxon>
    </lineage>
</organism>
<evidence type="ECO:0000256" key="5">
    <source>
        <dbReference type="ARBA" id="ARBA00023004"/>
    </source>
</evidence>
<dbReference type="InterPro" id="IPR036922">
    <property type="entry name" value="Rieske_2Fe-2S_sf"/>
</dbReference>
<keyword evidence="3" id="KW-0001">2Fe-2S</keyword>
<evidence type="ECO:0000256" key="10">
    <source>
        <dbReference type="SAM" id="MobiDB-lite"/>
    </source>
</evidence>
<evidence type="ECO:0000256" key="7">
    <source>
        <dbReference type="ARBA" id="ARBA00023157"/>
    </source>
</evidence>
<keyword evidence="6" id="KW-0411">Iron-sulfur</keyword>
<comment type="cofactor">
    <cofactor evidence="9">
        <name>[2Fe-2S] cluster</name>
        <dbReference type="ChEBI" id="CHEBI:190135"/>
    </cofactor>
</comment>
<dbReference type="PANTHER" id="PTHR10134">
    <property type="entry name" value="CYTOCHROME B-C1 COMPLEX SUBUNIT RIESKE, MITOCHONDRIAL"/>
    <property type="match status" value="1"/>
</dbReference>
<dbReference type="RefSeq" id="WP_102660301.1">
    <property type="nucleotide sequence ID" value="NZ_BAAAGZ010000009.1"/>
</dbReference>
<keyword evidence="5" id="KW-0408">Iron</keyword>
<dbReference type="PRINTS" id="PR00162">
    <property type="entry name" value="RIESKE"/>
</dbReference>
<dbReference type="InterPro" id="IPR005805">
    <property type="entry name" value="Rieske_Fe-S_prot_C"/>
</dbReference>
<dbReference type="PROSITE" id="PS51296">
    <property type="entry name" value="RIESKE"/>
    <property type="match status" value="1"/>
</dbReference>
<evidence type="ECO:0000313" key="13">
    <source>
        <dbReference type="Proteomes" id="UP000647860"/>
    </source>
</evidence>
<feature type="region of interest" description="Disordered" evidence="10">
    <location>
        <begin position="36"/>
        <end position="81"/>
    </location>
</feature>
<keyword evidence="4" id="KW-0479">Metal-binding</keyword>
<evidence type="ECO:0000256" key="1">
    <source>
        <dbReference type="ARBA" id="ARBA00002494"/>
    </source>
</evidence>
<evidence type="ECO:0000256" key="3">
    <source>
        <dbReference type="ARBA" id="ARBA00022714"/>
    </source>
</evidence>
<name>A0ABQ4IAX6_9ACTN</name>
<dbReference type="SUPFAM" id="SSF50022">
    <property type="entry name" value="ISP domain"/>
    <property type="match status" value="1"/>
</dbReference>
<dbReference type="InterPro" id="IPR017941">
    <property type="entry name" value="Rieske_2Fe-2S"/>
</dbReference>
<proteinExistence type="predicted"/>
<comment type="function">
    <text evidence="1">Iron-sulfur subunit of the cytochrome bc1 complex, an essential component of the respiratory electron transport chain required for ATP synthesis. The bc1 complex catalyzes the oxidation of menaquinol and the reduction of cytochrome c in the respiratory chain. The bc1 complex operates through a Q-cycle mechanism that couples electron transfer to generation of the proton gradient that drives ATP synthesis.</text>
</comment>
<keyword evidence="7" id="KW-1015">Disulfide bond</keyword>
<evidence type="ECO:0000259" key="11">
    <source>
        <dbReference type="PROSITE" id="PS51296"/>
    </source>
</evidence>
<feature type="compositionally biased region" description="Gly residues" evidence="10">
    <location>
        <begin position="53"/>
        <end position="70"/>
    </location>
</feature>
<evidence type="ECO:0000256" key="6">
    <source>
        <dbReference type="ARBA" id="ARBA00023014"/>
    </source>
</evidence>
<keyword evidence="13" id="KW-1185">Reference proteome</keyword>
<dbReference type="Gene3D" id="2.102.10.10">
    <property type="entry name" value="Rieske [2Fe-2S] iron-sulphur domain"/>
    <property type="match status" value="1"/>
</dbReference>
<comment type="caution">
    <text evidence="12">The sequence shown here is derived from an EMBL/GenBank/DDBJ whole genome shotgun (WGS) entry which is preliminary data.</text>
</comment>
<dbReference type="EMBL" id="BOPA01000014">
    <property type="protein sequence ID" value="GIJ15057.1"/>
    <property type="molecule type" value="Genomic_DNA"/>
</dbReference>
<reference evidence="12 13" key="1">
    <citation type="submission" date="2021-01" db="EMBL/GenBank/DDBJ databases">
        <title>Whole genome shotgun sequence of Verrucosispora gifhornensis NBRC 16317.</title>
        <authorList>
            <person name="Komaki H."/>
            <person name="Tamura T."/>
        </authorList>
    </citation>
    <scope>NUCLEOTIDE SEQUENCE [LARGE SCALE GENOMIC DNA]</scope>
    <source>
        <strain evidence="12 13">NBRC 16317</strain>
    </source>
</reference>
<evidence type="ECO:0000313" key="12">
    <source>
        <dbReference type="EMBL" id="GIJ15057.1"/>
    </source>
</evidence>